<comment type="subcellular location">
    <subcellularLocation>
        <location evidence="5">Cytoplasm</location>
    </subcellularLocation>
</comment>
<evidence type="ECO:0000259" key="6">
    <source>
        <dbReference type="Pfam" id="PF13847"/>
    </source>
</evidence>
<comment type="similarity">
    <text evidence="5">Belongs to the class I-like SAM-binding methyltransferase superfamily. EFM4 family.</text>
</comment>
<reference evidence="7" key="1">
    <citation type="submission" date="2011-10" db="EMBL/GenBank/DDBJ databases">
        <authorList>
            <person name="Genoscope - CEA"/>
        </authorList>
    </citation>
    <scope>NUCLEOTIDE SEQUENCE</scope>
</reference>
<dbReference type="OMA" id="QCPFLAN"/>
<keyword evidence="2 5" id="KW-0489">Methyltransferase</keyword>
<dbReference type="InterPro" id="IPR029063">
    <property type="entry name" value="SAM-dependent_MTases_sf"/>
</dbReference>
<dbReference type="Pfam" id="PF13847">
    <property type="entry name" value="Methyltransf_31"/>
    <property type="match status" value="1"/>
</dbReference>
<dbReference type="EMBL" id="FO082048">
    <property type="protein sequence ID" value="CCE84432.1"/>
    <property type="molecule type" value="Genomic_DNA"/>
</dbReference>
<evidence type="ECO:0000256" key="1">
    <source>
        <dbReference type="ARBA" id="ARBA00022490"/>
    </source>
</evidence>
<dbReference type="GO" id="GO:0016279">
    <property type="term" value="F:protein-lysine N-methyltransferase activity"/>
    <property type="evidence" value="ECO:0007669"/>
    <property type="project" value="UniProtKB-UniRule"/>
</dbReference>
<dbReference type="Proteomes" id="UP000005222">
    <property type="component" value="Chromosome L"/>
</dbReference>
<evidence type="ECO:0000256" key="5">
    <source>
        <dbReference type="HAMAP-Rule" id="MF_03188"/>
    </source>
</evidence>
<dbReference type="GO" id="GO:0032259">
    <property type="term" value="P:methylation"/>
    <property type="evidence" value="ECO:0007669"/>
    <property type="project" value="UniProtKB-KW"/>
</dbReference>
<sequence length="244" mass="27309">MVGNIRLNESKLGSQQYWDDFYKKEIENFNTNSEDTGECWFDDSNAETKIIEYLLNYFEEGKAADDATILDVGTGNGHLLFQLHEELSESDVGEKAQFVGIDYSPHSVLFAKEIANRKYSDVGFKFEQVDLLQKECTFIQKNQGAFQIVLDKGTLDAIALNQQPIAEFGGKIGMEIYASQVSQMMAEGSILLITSCNFTESELIDVITESGTNDLSVYDRIEYPKIQFGGVEGSTVCSIAFMKK</sequence>
<gene>
    <name evidence="7" type="primary">Piso0_003976</name>
    <name evidence="5" type="synonym">EFM4</name>
    <name evidence="7" type="ORF">GNLVRS01_PISO0K06720g</name>
    <name evidence="8" type="ORF">GNLVRS01_PISO0L06721g</name>
</gene>
<dbReference type="eggNOG" id="KOG1271">
    <property type="taxonomic scope" value="Eukaryota"/>
</dbReference>
<keyword evidence="1 5" id="KW-0963">Cytoplasm</keyword>
<dbReference type="InterPro" id="IPR025714">
    <property type="entry name" value="Methyltranfer_dom"/>
</dbReference>
<keyword evidence="3 5" id="KW-0808">Transferase</keyword>
<proteinExistence type="inferred from homology"/>
<evidence type="ECO:0000313" key="7">
    <source>
        <dbReference type="EMBL" id="CCE83401.1"/>
    </source>
</evidence>
<dbReference type="HAMAP" id="MF_03188">
    <property type="entry name" value="Methyltr_EFM4"/>
    <property type="match status" value="1"/>
</dbReference>
<dbReference type="FunCoup" id="G8YA18">
    <property type="interactions" value="1237"/>
</dbReference>
<dbReference type="SUPFAM" id="SSF53335">
    <property type="entry name" value="S-adenosyl-L-methionine-dependent methyltransferases"/>
    <property type="match status" value="1"/>
</dbReference>
<comment type="function">
    <text evidence="5">S-adenosyl-L-methionine-dependent protein-lysine N-methyltransferase that mono- and dimethylates elongation factor 1-alpha at 'Lys-316'. May play a role in intracellular transport.</text>
</comment>
<dbReference type="InParanoid" id="G8YA18"/>
<dbReference type="STRING" id="559304.G8YA18"/>
<organism evidence="7 9">
    <name type="scientific">Pichia sorbitophila (strain ATCC MYA-4447 / BCRC 22081 / CBS 7064 / NBRC 10061 / NRRL Y-12695)</name>
    <name type="common">Hybrid yeast</name>
    <dbReference type="NCBI Taxonomy" id="559304"/>
    <lineage>
        <taxon>Eukaryota</taxon>
        <taxon>Fungi</taxon>
        <taxon>Dikarya</taxon>
        <taxon>Ascomycota</taxon>
        <taxon>Saccharomycotina</taxon>
        <taxon>Pichiomycetes</taxon>
        <taxon>Debaryomycetaceae</taxon>
        <taxon>Millerozyma</taxon>
    </lineage>
</organism>
<dbReference type="InterPro" id="IPR026635">
    <property type="entry name" value="Efm4/METTL10"/>
</dbReference>
<dbReference type="Proteomes" id="UP000005222">
    <property type="component" value="Chromosome K"/>
</dbReference>
<evidence type="ECO:0000256" key="3">
    <source>
        <dbReference type="ARBA" id="ARBA00022679"/>
    </source>
</evidence>
<reference evidence="9" key="2">
    <citation type="journal article" date="2012" name="G3 (Bethesda)">
        <title>Pichia sorbitophila, an interspecies yeast hybrid reveals early steps of genome resolution following polyploidization.</title>
        <authorList>
            <person name="Leh Louis V."/>
            <person name="Despons L."/>
            <person name="Friedrich A."/>
            <person name="Martin T."/>
            <person name="Durrens P."/>
            <person name="Casaregola S."/>
            <person name="Neuveglise C."/>
            <person name="Fairhead C."/>
            <person name="Marck C."/>
            <person name="Cruz J.A."/>
            <person name="Straub M.L."/>
            <person name="Kugler V."/>
            <person name="Sacerdot C."/>
            <person name="Uzunov Z."/>
            <person name="Thierry A."/>
            <person name="Weiss S."/>
            <person name="Bleykasten C."/>
            <person name="De Montigny J."/>
            <person name="Jacques N."/>
            <person name="Jung P."/>
            <person name="Lemaire M."/>
            <person name="Mallet S."/>
            <person name="Morel G."/>
            <person name="Richard G.F."/>
            <person name="Sarkar A."/>
            <person name="Savel G."/>
            <person name="Schacherer J."/>
            <person name="Seret M.L."/>
            <person name="Talla E."/>
            <person name="Samson G."/>
            <person name="Jubin C."/>
            <person name="Poulain J."/>
            <person name="Vacherie B."/>
            <person name="Barbe V."/>
            <person name="Pelletier E."/>
            <person name="Sherman D.J."/>
            <person name="Westhof E."/>
            <person name="Weissenbach J."/>
            <person name="Baret P.V."/>
            <person name="Wincker P."/>
            <person name="Gaillardin C."/>
            <person name="Dujon B."/>
            <person name="Souciet J.L."/>
        </authorList>
    </citation>
    <scope>NUCLEOTIDE SEQUENCE [LARGE SCALE GENOMIC DNA]</scope>
    <source>
        <strain evidence="9">ATCC MYA-4447 / BCRC 22081 / CBS 7064 / NBRC 10061 / NRRL Y-12695</strain>
    </source>
</reference>
<evidence type="ECO:0000313" key="8">
    <source>
        <dbReference type="EMBL" id="CCE84432.1"/>
    </source>
</evidence>
<keyword evidence="4 5" id="KW-0949">S-adenosyl-L-methionine</keyword>
<evidence type="ECO:0000256" key="4">
    <source>
        <dbReference type="ARBA" id="ARBA00022691"/>
    </source>
</evidence>
<dbReference type="GO" id="GO:0016192">
    <property type="term" value="P:vesicle-mediated transport"/>
    <property type="evidence" value="ECO:0007669"/>
    <property type="project" value="UniProtKB-UniRule"/>
</dbReference>
<dbReference type="EC" id="2.1.1.-" evidence="5"/>
<dbReference type="GO" id="GO:0005737">
    <property type="term" value="C:cytoplasm"/>
    <property type="evidence" value="ECO:0007669"/>
    <property type="project" value="UniProtKB-SubCell"/>
</dbReference>
<dbReference type="HOGENOM" id="CLU_044783_1_0_1"/>
<dbReference type="EMBL" id="FO082049">
    <property type="protein sequence ID" value="CCE83401.1"/>
    <property type="molecule type" value="Genomic_DNA"/>
</dbReference>
<accession>G8YA18</accession>
<keyword evidence="9" id="KW-1185">Reference proteome</keyword>
<dbReference type="PANTHER" id="PTHR12843:SF5">
    <property type="entry name" value="EEF1A LYSINE METHYLTRANSFERASE 2"/>
    <property type="match status" value="1"/>
</dbReference>
<dbReference type="AlphaFoldDB" id="G8YA18"/>
<dbReference type="OrthoDB" id="10069295at2759"/>
<evidence type="ECO:0000313" key="9">
    <source>
        <dbReference type="Proteomes" id="UP000005222"/>
    </source>
</evidence>
<keyword evidence="5" id="KW-0813">Transport</keyword>
<name>G8YA18_PICSO</name>
<protein>
    <recommendedName>
        <fullName evidence="5">Protein-lysine N-methyltransferase EFM4</fullName>
        <ecNumber evidence="5">2.1.1.-</ecNumber>
    </recommendedName>
    <alternativeName>
        <fullName evidence="5">Elongation factor methyltransferase 4</fullName>
    </alternativeName>
</protein>
<dbReference type="CDD" id="cd02440">
    <property type="entry name" value="AdoMet_MTases"/>
    <property type="match status" value="1"/>
</dbReference>
<evidence type="ECO:0000256" key="2">
    <source>
        <dbReference type="ARBA" id="ARBA00022603"/>
    </source>
</evidence>
<dbReference type="PANTHER" id="PTHR12843">
    <property type="entry name" value="PROTEIN-LYSINE N-METHYLTRANSFERASE METTL10"/>
    <property type="match status" value="1"/>
</dbReference>
<feature type="domain" description="Methyltransferase" evidence="6">
    <location>
        <begin position="65"/>
        <end position="212"/>
    </location>
</feature>
<dbReference type="Gene3D" id="3.40.50.150">
    <property type="entry name" value="Vaccinia Virus protein VP39"/>
    <property type="match status" value="1"/>
</dbReference>